<dbReference type="InterPro" id="IPR029069">
    <property type="entry name" value="HotDog_dom_sf"/>
</dbReference>
<dbReference type="Proteomes" id="UP000582659">
    <property type="component" value="Unassembled WGS sequence"/>
</dbReference>
<organism evidence="4 6">
    <name type="scientific">Bursaphelenchus xylophilus</name>
    <name type="common">Pinewood nematode worm</name>
    <name type="synonym">Aphelenchoides xylophilus</name>
    <dbReference type="NCBI Taxonomy" id="6326"/>
    <lineage>
        <taxon>Eukaryota</taxon>
        <taxon>Metazoa</taxon>
        <taxon>Ecdysozoa</taxon>
        <taxon>Nematoda</taxon>
        <taxon>Chromadorea</taxon>
        <taxon>Rhabditida</taxon>
        <taxon>Tylenchina</taxon>
        <taxon>Tylenchomorpha</taxon>
        <taxon>Aphelenchoidea</taxon>
        <taxon>Aphelenchoididae</taxon>
        <taxon>Bursaphelenchus</taxon>
    </lineage>
</organism>
<dbReference type="PANTHER" id="PTHR13078:SF56">
    <property type="entry name" value="PEROXISOMAL MULTIFUNCTIONAL ENZYME TYPE 2"/>
    <property type="match status" value="1"/>
</dbReference>
<accession>A0A1I7S6C1</accession>
<reference evidence="3" key="2">
    <citation type="submission" date="2020-09" db="EMBL/GenBank/DDBJ databases">
        <authorList>
            <person name="Kikuchi T."/>
        </authorList>
    </citation>
    <scope>NUCLEOTIDE SEQUENCE</scope>
    <source>
        <strain evidence="3">Ka4C1</strain>
    </source>
</reference>
<dbReference type="Pfam" id="PF22622">
    <property type="entry name" value="MFE-2_hydrat-2_N"/>
    <property type="match status" value="1"/>
</dbReference>
<dbReference type="GO" id="GO:0006635">
    <property type="term" value="P:fatty acid beta-oxidation"/>
    <property type="evidence" value="ECO:0007669"/>
    <property type="project" value="TreeGrafter"/>
</dbReference>
<evidence type="ECO:0000259" key="1">
    <source>
        <dbReference type="Pfam" id="PF01575"/>
    </source>
</evidence>
<dbReference type="SUPFAM" id="SSF54637">
    <property type="entry name" value="Thioesterase/thiol ester dehydrase-isomerase"/>
    <property type="match status" value="2"/>
</dbReference>
<dbReference type="GO" id="GO:0018812">
    <property type="term" value="F:3-hydroxyacyl-CoA dehydratase activity"/>
    <property type="evidence" value="ECO:0007669"/>
    <property type="project" value="UniProtKB-ARBA"/>
</dbReference>
<evidence type="ECO:0000259" key="2">
    <source>
        <dbReference type="Pfam" id="PF22622"/>
    </source>
</evidence>
<sequence length="325" mass="36885">MTLSRGVLEWVFPSQVICCARSPYSTGRPLGAGLVKMSELNDLKRLPEWERETVVEEHGAKEAIYYAIGIGARRSRELHLIYENHPKFQVFPTFCARSSLSALDLENCPGIGYDLRRTLHGEQYIEFFKPIPKEGGIRTESQVVDLLQRGRHMAILCEATCYDNETNEKLAYLQFLIWQLNHYNSKGLIWSNDVIPTEKTPETEPDKILEEELDDNLPSIYRLASGDLNPLHIDPEFSQNLGLEEPIMHGFCTLGVAARMILNEYSEQDYSKMKSIKVKFSAPLLPGAHLAIKTWKGNAGRIHFEAVDLKTDSVVLSESYVDLKP</sequence>
<dbReference type="Gene3D" id="3.10.129.10">
    <property type="entry name" value="Hotdog Thioesterase"/>
    <property type="match status" value="1"/>
</dbReference>
<dbReference type="InterPro" id="IPR054357">
    <property type="entry name" value="MFE-2_N"/>
</dbReference>
<feature type="domain" description="MaoC-like" evidence="1">
    <location>
        <begin position="199"/>
        <end position="309"/>
    </location>
</feature>
<dbReference type="EMBL" id="CAJFDI010000006">
    <property type="protein sequence ID" value="CAD5233301.1"/>
    <property type="molecule type" value="Genomic_DNA"/>
</dbReference>
<dbReference type="Proteomes" id="UP000659654">
    <property type="component" value="Unassembled WGS sequence"/>
</dbReference>
<dbReference type="EMBL" id="CAJFCV020000006">
    <property type="protein sequence ID" value="CAG9128153.1"/>
    <property type="molecule type" value="Genomic_DNA"/>
</dbReference>
<dbReference type="OrthoDB" id="3592703at2759"/>
<dbReference type="Pfam" id="PF01575">
    <property type="entry name" value="MaoC_dehydratas"/>
    <property type="match status" value="1"/>
</dbReference>
<dbReference type="eggNOG" id="KOG1206">
    <property type="taxonomic scope" value="Eukaryota"/>
</dbReference>
<proteinExistence type="predicted"/>
<dbReference type="PANTHER" id="PTHR13078">
    <property type="entry name" value="PEROXISOMAL MULTIFUNCTIONAL ENZYME TYPE 2-RELATED"/>
    <property type="match status" value="1"/>
</dbReference>
<dbReference type="Proteomes" id="UP000095284">
    <property type="component" value="Unplaced"/>
</dbReference>
<evidence type="ECO:0000313" key="3">
    <source>
        <dbReference type="EMBL" id="CAD5233301.1"/>
    </source>
</evidence>
<dbReference type="WBParaSite" id="BXY_0855800.1">
    <property type="protein sequence ID" value="BXY_0855800.1"/>
    <property type="gene ID" value="BXY_0855800"/>
</dbReference>
<dbReference type="InterPro" id="IPR002539">
    <property type="entry name" value="MaoC-like_dom"/>
</dbReference>
<dbReference type="AlphaFoldDB" id="A0A1I7S6C1"/>
<dbReference type="GO" id="GO:0003857">
    <property type="term" value="F:(3S)-3-hydroxyacyl-CoA dehydrogenase (NAD+) activity"/>
    <property type="evidence" value="ECO:0007669"/>
    <property type="project" value="TreeGrafter"/>
</dbReference>
<feature type="domain" description="Peroxisomal multifunctional enzyme type 2-like N-terminal" evidence="2">
    <location>
        <begin position="60"/>
        <end position="175"/>
    </location>
</feature>
<name>A0A1I7S6C1_BURXY</name>
<evidence type="ECO:0000313" key="6">
    <source>
        <dbReference type="WBParaSite" id="BXY_0855800.1"/>
    </source>
</evidence>
<evidence type="ECO:0000313" key="4">
    <source>
        <dbReference type="Proteomes" id="UP000095284"/>
    </source>
</evidence>
<protein>
    <submittedName>
        <fullName evidence="3">(pine wood nematode) hypothetical protein</fullName>
    </submittedName>
</protein>
<dbReference type="SMR" id="A0A1I7S6C1"/>
<gene>
    <name evidence="3" type="ORF">BXYJ_LOCUS13392</name>
</gene>
<reference evidence="6" key="1">
    <citation type="submission" date="2016-11" db="UniProtKB">
        <authorList>
            <consortium name="WormBaseParasite"/>
        </authorList>
    </citation>
    <scope>IDENTIFICATION</scope>
</reference>
<keyword evidence="5" id="KW-1185">Reference proteome</keyword>
<dbReference type="GO" id="GO:0005777">
    <property type="term" value="C:peroxisome"/>
    <property type="evidence" value="ECO:0007669"/>
    <property type="project" value="TreeGrafter"/>
</dbReference>
<evidence type="ECO:0000313" key="5">
    <source>
        <dbReference type="Proteomes" id="UP000659654"/>
    </source>
</evidence>
<dbReference type="GO" id="GO:0044594">
    <property type="term" value="F:17-beta-hydroxysteroid dehydrogenase (NAD+) activity"/>
    <property type="evidence" value="ECO:0007669"/>
    <property type="project" value="TreeGrafter"/>
</dbReference>